<gene>
    <name evidence="3" type="ORF">EDM21_23030</name>
</gene>
<dbReference type="Pfam" id="PF13386">
    <property type="entry name" value="DsbD_2"/>
    <property type="match status" value="1"/>
</dbReference>
<dbReference type="InterPro" id="IPR039447">
    <property type="entry name" value="UreH-like_TM_dom"/>
</dbReference>
<keyword evidence="4" id="KW-1185">Reference proteome</keyword>
<name>A0A7X3K1Q1_9BACL</name>
<comment type="caution">
    <text evidence="3">The sequence shown here is derived from an EMBL/GenBank/DDBJ whole genome shotgun (WGS) entry which is preliminary data.</text>
</comment>
<dbReference type="AlphaFoldDB" id="A0A7X3K1Q1"/>
<accession>A0A7X3K1Q1</accession>
<evidence type="ECO:0000313" key="3">
    <source>
        <dbReference type="EMBL" id="MVP02362.1"/>
    </source>
</evidence>
<dbReference type="PANTHER" id="PTHR31272">
    <property type="entry name" value="CYTOCHROME C-TYPE BIOGENESIS PROTEIN HI_1454-RELATED"/>
    <property type="match status" value="1"/>
</dbReference>
<feature type="transmembrane region" description="Helical" evidence="1">
    <location>
        <begin position="108"/>
        <end position="128"/>
    </location>
</feature>
<protein>
    <submittedName>
        <fullName evidence="3">Sulfite exporter TauE/SafE family protein</fullName>
    </submittedName>
</protein>
<keyword evidence="1" id="KW-1133">Transmembrane helix</keyword>
<keyword evidence="1" id="KW-0472">Membrane</keyword>
<feature type="transmembrane region" description="Helical" evidence="1">
    <location>
        <begin position="24"/>
        <end position="53"/>
    </location>
</feature>
<feature type="domain" description="Urease accessory protein UreH-like transmembrane" evidence="2">
    <location>
        <begin position="28"/>
        <end position="237"/>
    </location>
</feature>
<feature type="transmembrane region" description="Helical" evidence="1">
    <location>
        <begin position="184"/>
        <end position="207"/>
    </location>
</feature>
<evidence type="ECO:0000259" key="2">
    <source>
        <dbReference type="Pfam" id="PF13386"/>
    </source>
</evidence>
<dbReference type="Proteomes" id="UP000490800">
    <property type="component" value="Unassembled WGS sequence"/>
</dbReference>
<feature type="transmembrane region" description="Helical" evidence="1">
    <location>
        <begin position="227"/>
        <end position="245"/>
    </location>
</feature>
<keyword evidence="1" id="KW-0812">Transmembrane</keyword>
<dbReference type="OrthoDB" id="43562at2"/>
<proteinExistence type="predicted"/>
<reference evidence="3 4" key="1">
    <citation type="journal article" date="2019" name="Microorganisms">
        <title>Paenibacillus lutrae sp. nov., A Chitinolytic Species Isolated from A River Otter in Castril Natural Park, Granada, Spain.</title>
        <authorList>
            <person name="Rodriguez M."/>
            <person name="Reina J.C."/>
            <person name="Bejar V."/>
            <person name="Llamas I."/>
        </authorList>
    </citation>
    <scope>NUCLEOTIDE SEQUENCE [LARGE SCALE GENOMIC DNA]</scope>
    <source>
        <strain evidence="3 4">N10</strain>
    </source>
</reference>
<feature type="transmembrane region" description="Helical" evidence="1">
    <location>
        <begin position="149"/>
        <end position="172"/>
    </location>
</feature>
<dbReference type="InterPro" id="IPR051790">
    <property type="entry name" value="Cytochrome_c-biogenesis_DsbD"/>
</dbReference>
<sequence length="249" mass="26918">MYSFFSGISSYLSEPFLAASRSDVALIAALFLGFIGSVAPCQLSANVAVITYFGKKQAQGRMSGVEVLLYITGKIVLFSLLGGLFWLFGNPVSRELIPLFEYARKLQGPLLVLIGLFMLGLFRLPFGLGTRFTASLEQAARRAGARTGAFLMGMAFSLGFCPTMFVLFFGMLMPMAVQSAYGALLPSVFAAGTAMPFLLFLALTVGFGADRLLMRRAKRWGGIVQKLAGLLFLLLGISDTVTYWADGFT</sequence>
<dbReference type="PANTHER" id="PTHR31272:SF4">
    <property type="entry name" value="CYTOCHROME C-TYPE BIOGENESIS PROTEIN HI_1454-RELATED"/>
    <property type="match status" value="1"/>
</dbReference>
<feature type="transmembrane region" description="Helical" evidence="1">
    <location>
        <begin position="65"/>
        <end position="88"/>
    </location>
</feature>
<dbReference type="EMBL" id="RHLK01000022">
    <property type="protein sequence ID" value="MVP02362.1"/>
    <property type="molecule type" value="Genomic_DNA"/>
</dbReference>
<organism evidence="3 4">
    <name type="scientific">Paenibacillus lutrae</name>
    <dbReference type="NCBI Taxonomy" id="2078573"/>
    <lineage>
        <taxon>Bacteria</taxon>
        <taxon>Bacillati</taxon>
        <taxon>Bacillota</taxon>
        <taxon>Bacilli</taxon>
        <taxon>Bacillales</taxon>
        <taxon>Paenibacillaceae</taxon>
        <taxon>Paenibacillus</taxon>
    </lineage>
</organism>
<dbReference type="RefSeq" id="WP_157338726.1">
    <property type="nucleotide sequence ID" value="NZ_RHLK01000022.1"/>
</dbReference>
<evidence type="ECO:0000256" key="1">
    <source>
        <dbReference type="SAM" id="Phobius"/>
    </source>
</evidence>
<evidence type="ECO:0000313" key="4">
    <source>
        <dbReference type="Proteomes" id="UP000490800"/>
    </source>
</evidence>